<comment type="caution">
    <text evidence="2">The sequence shown here is derived from an EMBL/GenBank/DDBJ whole genome shotgun (WGS) entry which is preliminary data.</text>
</comment>
<keyword evidence="3" id="KW-1185">Reference proteome</keyword>
<evidence type="ECO:0000313" key="3">
    <source>
        <dbReference type="Proteomes" id="UP000634136"/>
    </source>
</evidence>
<protein>
    <submittedName>
        <fullName evidence="2">Uncharacterized protein</fullName>
    </submittedName>
</protein>
<name>A0A834T7K9_9FABA</name>
<dbReference type="EMBL" id="JAAIUW010000009">
    <property type="protein sequence ID" value="KAF7816730.1"/>
    <property type="molecule type" value="Genomic_DNA"/>
</dbReference>
<dbReference type="Proteomes" id="UP000634136">
    <property type="component" value="Unassembled WGS sequence"/>
</dbReference>
<organism evidence="2 3">
    <name type="scientific">Senna tora</name>
    <dbReference type="NCBI Taxonomy" id="362788"/>
    <lineage>
        <taxon>Eukaryota</taxon>
        <taxon>Viridiplantae</taxon>
        <taxon>Streptophyta</taxon>
        <taxon>Embryophyta</taxon>
        <taxon>Tracheophyta</taxon>
        <taxon>Spermatophyta</taxon>
        <taxon>Magnoliopsida</taxon>
        <taxon>eudicotyledons</taxon>
        <taxon>Gunneridae</taxon>
        <taxon>Pentapetalae</taxon>
        <taxon>rosids</taxon>
        <taxon>fabids</taxon>
        <taxon>Fabales</taxon>
        <taxon>Fabaceae</taxon>
        <taxon>Caesalpinioideae</taxon>
        <taxon>Cassia clade</taxon>
        <taxon>Senna</taxon>
    </lineage>
</organism>
<evidence type="ECO:0000256" key="1">
    <source>
        <dbReference type="SAM" id="MobiDB-lite"/>
    </source>
</evidence>
<feature type="region of interest" description="Disordered" evidence="1">
    <location>
        <begin position="66"/>
        <end position="89"/>
    </location>
</feature>
<proteinExistence type="predicted"/>
<accession>A0A834T7K9</accession>
<dbReference type="AlphaFoldDB" id="A0A834T7K9"/>
<reference evidence="2" key="1">
    <citation type="submission" date="2020-09" db="EMBL/GenBank/DDBJ databases">
        <title>Genome-Enabled Discovery of Anthraquinone Biosynthesis in Senna tora.</title>
        <authorList>
            <person name="Kang S.-H."/>
            <person name="Pandey R.P."/>
            <person name="Lee C.-M."/>
            <person name="Sim J.-S."/>
            <person name="Jeong J.-T."/>
            <person name="Choi B.-S."/>
            <person name="Jung M."/>
            <person name="Ginzburg D."/>
            <person name="Zhao K."/>
            <person name="Won S.Y."/>
            <person name="Oh T.-J."/>
            <person name="Yu Y."/>
            <person name="Kim N.-H."/>
            <person name="Lee O.R."/>
            <person name="Lee T.-H."/>
            <person name="Bashyal P."/>
            <person name="Kim T.-S."/>
            <person name="Lee W.-H."/>
            <person name="Kawkins C."/>
            <person name="Kim C.-K."/>
            <person name="Kim J.S."/>
            <person name="Ahn B.O."/>
            <person name="Rhee S.Y."/>
            <person name="Sohng J.K."/>
        </authorList>
    </citation>
    <scope>NUCLEOTIDE SEQUENCE</scope>
    <source>
        <tissue evidence="2">Leaf</tissue>
    </source>
</reference>
<sequence length="89" mass="9993">MGEDTVIRPAASLRCGRVLELGPRHEIWTNETISNGAITNVAGNLEFAAIYNSDLVWREEDREGRVLRQMGPTDNSPFTAGYERHLRPP</sequence>
<evidence type="ECO:0000313" key="2">
    <source>
        <dbReference type="EMBL" id="KAF7816730.1"/>
    </source>
</evidence>
<gene>
    <name evidence="2" type="ORF">G2W53_030699</name>
</gene>